<dbReference type="Proteomes" id="UP000827549">
    <property type="component" value="Chromosome 6"/>
</dbReference>
<reference evidence="2" key="1">
    <citation type="submission" date="2023-10" db="EMBL/GenBank/DDBJ databases">
        <authorList>
            <person name="Noh H."/>
        </authorList>
    </citation>
    <scope>NUCLEOTIDE SEQUENCE</scope>
    <source>
        <strain evidence="2">DUCC4014</strain>
    </source>
</reference>
<evidence type="ECO:0000313" key="2">
    <source>
        <dbReference type="EMBL" id="WOO84350.1"/>
    </source>
</evidence>
<dbReference type="GeneID" id="87811041"/>
<organism evidence="2 3">
    <name type="scientific">Vanrija pseudolonga</name>
    <dbReference type="NCBI Taxonomy" id="143232"/>
    <lineage>
        <taxon>Eukaryota</taxon>
        <taxon>Fungi</taxon>
        <taxon>Dikarya</taxon>
        <taxon>Basidiomycota</taxon>
        <taxon>Agaricomycotina</taxon>
        <taxon>Tremellomycetes</taxon>
        <taxon>Trichosporonales</taxon>
        <taxon>Trichosporonaceae</taxon>
        <taxon>Vanrija</taxon>
    </lineage>
</organism>
<feature type="region of interest" description="Disordered" evidence="1">
    <location>
        <begin position="1"/>
        <end position="31"/>
    </location>
</feature>
<dbReference type="AlphaFoldDB" id="A0AAF0YCT0"/>
<evidence type="ECO:0000313" key="3">
    <source>
        <dbReference type="Proteomes" id="UP000827549"/>
    </source>
</evidence>
<evidence type="ECO:0000256" key="1">
    <source>
        <dbReference type="SAM" id="MobiDB-lite"/>
    </source>
</evidence>
<protein>
    <submittedName>
        <fullName evidence="2">Uncharacterized protein</fullName>
    </submittedName>
</protein>
<proteinExistence type="predicted"/>
<keyword evidence="3" id="KW-1185">Reference proteome</keyword>
<dbReference type="EMBL" id="CP086719">
    <property type="protein sequence ID" value="WOO84350.1"/>
    <property type="molecule type" value="Genomic_DNA"/>
</dbReference>
<dbReference type="RefSeq" id="XP_062630376.1">
    <property type="nucleotide sequence ID" value="XM_062774392.1"/>
</dbReference>
<gene>
    <name evidence="2" type="ORF">LOC62_06G007870</name>
</gene>
<name>A0AAF0YCT0_9TREE</name>
<accession>A0AAF0YCT0</accession>
<sequence>MPPAPKEMQAAAKPYGRRQKPTTTQADTLDDVKSRACMAASVPPGGKHRELKPPAWAWDGARIADIAAKLRFSVNPPFKVKKASKYSTTTMKTSLGVAVNANLSEATEIVFSSNDRFEFSPQSCAHCATVGNDYCFSALGYPSTSCLLCLADGVRCSNKKKSARQRRRDAMLKLSGAVTDREWAAKIFKEYENAEEDEDEED</sequence>